<name>A0ACA9S5K4_9GLOM</name>
<dbReference type="Proteomes" id="UP000789920">
    <property type="component" value="Unassembled WGS sequence"/>
</dbReference>
<keyword evidence="2" id="KW-1185">Reference proteome</keyword>
<comment type="caution">
    <text evidence="1">The sequence shown here is derived from an EMBL/GenBank/DDBJ whole genome shotgun (WGS) entry which is preliminary data.</text>
</comment>
<feature type="non-terminal residue" evidence="1">
    <location>
        <position position="1"/>
    </location>
</feature>
<accession>A0ACA9S5K4</accession>
<proteinExistence type="predicted"/>
<protein>
    <submittedName>
        <fullName evidence="1">24912_t:CDS:1</fullName>
    </submittedName>
</protein>
<gene>
    <name evidence="1" type="ORF">RPERSI_LOCUS27199</name>
</gene>
<dbReference type="EMBL" id="CAJVQC010095244">
    <property type="protein sequence ID" value="CAG8828278.1"/>
    <property type="molecule type" value="Genomic_DNA"/>
</dbReference>
<organism evidence="1 2">
    <name type="scientific">Racocetra persica</name>
    <dbReference type="NCBI Taxonomy" id="160502"/>
    <lineage>
        <taxon>Eukaryota</taxon>
        <taxon>Fungi</taxon>
        <taxon>Fungi incertae sedis</taxon>
        <taxon>Mucoromycota</taxon>
        <taxon>Glomeromycotina</taxon>
        <taxon>Glomeromycetes</taxon>
        <taxon>Diversisporales</taxon>
        <taxon>Gigasporaceae</taxon>
        <taxon>Racocetra</taxon>
    </lineage>
</organism>
<feature type="non-terminal residue" evidence="1">
    <location>
        <position position="51"/>
    </location>
</feature>
<reference evidence="1" key="1">
    <citation type="submission" date="2021-06" db="EMBL/GenBank/DDBJ databases">
        <authorList>
            <person name="Kallberg Y."/>
            <person name="Tangrot J."/>
            <person name="Rosling A."/>
        </authorList>
    </citation>
    <scope>NUCLEOTIDE SEQUENCE</scope>
    <source>
        <strain evidence="1">MA461A</strain>
    </source>
</reference>
<evidence type="ECO:0000313" key="2">
    <source>
        <dbReference type="Proteomes" id="UP000789920"/>
    </source>
</evidence>
<evidence type="ECO:0000313" key="1">
    <source>
        <dbReference type="EMBL" id="CAG8828278.1"/>
    </source>
</evidence>
<sequence>VSEIATIITDDDTIDSGRDIILTIQQGSLQHISKLYGTYNLLQYPLLFPRE</sequence>